<evidence type="ECO:0000256" key="2">
    <source>
        <dbReference type="ARBA" id="ARBA00004725"/>
    </source>
</evidence>
<evidence type="ECO:0000256" key="5">
    <source>
        <dbReference type="ARBA" id="ARBA00022975"/>
    </source>
</evidence>
<keyword evidence="5" id="KW-0665">Pyrimidine biosynthesis</keyword>
<organism evidence="8">
    <name type="scientific">hydrothermal vent metagenome</name>
    <dbReference type="NCBI Taxonomy" id="652676"/>
    <lineage>
        <taxon>unclassified sequences</taxon>
        <taxon>metagenomes</taxon>
        <taxon>ecological metagenomes</taxon>
    </lineage>
</organism>
<dbReference type="GO" id="GO:0005737">
    <property type="term" value="C:cytoplasm"/>
    <property type="evidence" value="ECO:0007669"/>
    <property type="project" value="InterPro"/>
</dbReference>
<evidence type="ECO:0000256" key="4">
    <source>
        <dbReference type="ARBA" id="ARBA00022643"/>
    </source>
</evidence>
<dbReference type="InterPro" id="IPR005720">
    <property type="entry name" value="Dihydroorotate_DH_cat"/>
</dbReference>
<keyword evidence="6" id="KW-0560">Oxidoreductase</keyword>
<dbReference type="SUPFAM" id="SSF51395">
    <property type="entry name" value="FMN-linked oxidoreductases"/>
    <property type="match status" value="1"/>
</dbReference>
<evidence type="ECO:0000256" key="3">
    <source>
        <dbReference type="ARBA" id="ARBA00022630"/>
    </source>
</evidence>
<keyword evidence="3" id="KW-0285">Flavoprotein</keyword>
<proteinExistence type="predicted"/>
<evidence type="ECO:0000256" key="1">
    <source>
        <dbReference type="ARBA" id="ARBA00001917"/>
    </source>
</evidence>
<dbReference type="PANTHER" id="PTHR48109:SF3">
    <property type="entry name" value="SLL0744 PROTEIN"/>
    <property type="match status" value="1"/>
</dbReference>
<accession>A0A3B0U6X6</accession>
<comment type="pathway">
    <text evidence="2">Pyrimidine metabolism; UMP biosynthesis via de novo pathway.</text>
</comment>
<dbReference type="Gene3D" id="3.20.20.70">
    <property type="entry name" value="Aldolase class I"/>
    <property type="match status" value="1"/>
</dbReference>
<feature type="domain" description="Dihydroorotate dehydrogenase catalytic" evidence="7">
    <location>
        <begin position="91"/>
        <end position="286"/>
    </location>
</feature>
<dbReference type="PANTHER" id="PTHR48109">
    <property type="entry name" value="DIHYDROOROTATE DEHYDROGENASE (QUINONE), MITOCHONDRIAL-RELATED"/>
    <property type="match status" value="1"/>
</dbReference>
<dbReference type="InterPro" id="IPR012135">
    <property type="entry name" value="Dihydroorotate_DH_1_2"/>
</dbReference>
<dbReference type="PIRSF" id="PIRSF000164">
    <property type="entry name" value="DHO_oxidase"/>
    <property type="match status" value="1"/>
</dbReference>
<comment type="cofactor">
    <cofactor evidence="1">
        <name>FMN</name>
        <dbReference type="ChEBI" id="CHEBI:58210"/>
    </cofactor>
</comment>
<evidence type="ECO:0000313" key="8">
    <source>
        <dbReference type="EMBL" id="VAW26098.1"/>
    </source>
</evidence>
<dbReference type="GO" id="GO:0044205">
    <property type="term" value="P:'de novo' UMP biosynthetic process"/>
    <property type="evidence" value="ECO:0007669"/>
    <property type="project" value="UniProtKB-UniPathway"/>
</dbReference>
<dbReference type="Pfam" id="PF01180">
    <property type="entry name" value="DHO_dh"/>
    <property type="match status" value="1"/>
</dbReference>
<dbReference type="GO" id="GO:0006207">
    <property type="term" value="P:'de novo' pyrimidine nucleobase biosynthetic process"/>
    <property type="evidence" value="ECO:0007669"/>
    <property type="project" value="TreeGrafter"/>
</dbReference>
<dbReference type="EMBL" id="UOET01000007">
    <property type="protein sequence ID" value="VAW26098.1"/>
    <property type="molecule type" value="Genomic_DNA"/>
</dbReference>
<dbReference type="UniPathway" id="UPA00070"/>
<keyword evidence="4" id="KW-0288">FMN</keyword>
<dbReference type="InterPro" id="IPR013785">
    <property type="entry name" value="Aldolase_TIM"/>
</dbReference>
<evidence type="ECO:0000259" key="7">
    <source>
        <dbReference type="Pfam" id="PF01180"/>
    </source>
</evidence>
<sequence length="337" mass="38443">MDFTTKYLGLELKNPIIVGASNLVIDIEMLQALEEAGAAAIVYKSLFEEQINLERLQMEEEMNVYADRNAEMTTIFPQNVYEAGPEEFLMHFKEARKAISIPLIASLNAVFDDTWYEWAKKLEGAGADALELNFYNNPREFDMGGKAIINEELDVIAGVKKAVNIPVSVKLSSFYTNPLYVFNEMDRKGVDGLVLFNRLFQPDINIESEKMNFPYNLSNEQDNRLPLRYAGMLYGRLNCDVCANTGIFSAEDVIKMILAGADTVQVVSTIYKHGPQQIQKILEEMEIWMANKQYGTLNEFRGNLSMKKVKDPFAYHRAQYVDILMRSAEIFKQYPVL</sequence>
<dbReference type="InterPro" id="IPR050074">
    <property type="entry name" value="DHO_dehydrogenase"/>
</dbReference>
<name>A0A3B0U6X6_9ZZZZ</name>
<protein>
    <submittedName>
        <fullName evidence="8">Dihydropyrimidine dehydrogenase [NADP+], similar to dihydroorotate dehydrogenase</fullName>
    </submittedName>
</protein>
<gene>
    <name evidence="8" type="ORF">MNBD_BACTEROID07-1395</name>
</gene>
<dbReference type="NCBIfam" id="NF005741">
    <property type="entry name" value="PRK07565.1"/>
    <property type="match status" value="1"/>
</dbReference>
<reference evidence="8" key="1">
    <citation type="submission" date="2018-06" db="EMBL/GenBank/DDBJ databases">
        <authorList>
            <person name="Zhirakovskaya E."/>
        </authorList>
    </citation>
    <scope>NUCLEOTIDE SEQUENCE</scope>
</reference>
<evidence type="ECO:0000256" key="6">
    <source>
        <dbReference type="ARBA" id="ARBA00023002"/>
    </source>
</evidence>
<dbReference type="GO" id="GO:0004152">
    <property type="term" value="F:dihydroorotate dehydrogenase activity"/>
    <property type="evidence" value="ECO:0007669"/>
    <property type="project" value="InterPro"/>
</dbReference>
<dbReference type="AlphaFoldDB" id="A0A3B0U6X6"/>